<dbReference type="PROSITE" id="PS51126">
    <property type="entry name" value="DILUTE"/>
    <property type="match status" value="1"/>
</dbReference>
<keyword evidence="5" id="KW-1185">Reference proteome</keyword>
<dbReference type="InterPro" id="IPR052072">
    <property type="entry name" value="Vascular_dev_regulator"/>
</dbReference>
<dbReference type="GO" id="GO:0051020">
    <property type="term" value="F:GTPase binding"/>
    <property type="evidence" value="ECO:0007669"/>
    <property type="project" value="TreeGrafter"/>
</dbReference>
<feature type="region of interest" description="Disordered" evidence="2">
    <location>
        <begin position="233"/>
        <end position="256"/>
    </location>
</feature>
<dbReference type="OrthoDB" id="426293at2759"/>
<dbReference type="InterPro" id="IPR002110">
    <property type="entry name" value="Ankyrin_rpt"/>
</dbReference>
<dbReference type="EMBL" id="KN817519">
    <property type="protein sequence ID" value="KJA29392.1"/>
    <property type="molecule type" value="Genomic_DNA"/>
</dbReference>
<evidence type="ECO:0000259" key="3">
    <source>
        <dbReference type="PROSITE" id="PS51126"/>
    </source>
</evidence>
<dbReference type="PANTHER" id="PTHR16027:SF6">
    <property type="entry name" value="DILUTE DOMAIN-CONTAINING PROTEIN"/>
    <property type="match status" value="1"/>
</dbReference>
<dbReference type="Gene3D" id="1.25.40.20">
    <property type="entry name" value="Ankyrin repeat-containing domain"/>
    <property type="match status" value="2"/>
</dbReference>
<dbReference type="InterPro" id="IPR036770">
    <property type="entry name" value="Ankyrin_rpt-contain_sf"/>
</dbReference>
<organism evidence="4 5">
    <name type="scientific">Hypholoma sublateritium (strain FD-334 SS-4)</name>
    <dbReference type="NCBI Taxonomy" id="945553"/>
    <lineage>
        <taxon>Eukaryota</taxon>
        <taxon>Fungi</taxon>
        <taxon>Dikarya</taxon>
        <taxon>Basidiomycota</taxon>
        <taxon>Agaricomycotina</taxon>
        <taxon>Agaricomycetes</taxon>
        <taxon>Agaricomycetidae</taxon>
        <taxon>Agaricales</taxon>
        <taxon>Agaricineae</taxon>
        <taxon>Strophariaceae</taxon>
        <taxon>Hypholoma</taxon>
    </lineage>
</organism>
<dbReference type="CDD" id="cd15473">
    <property type="entry name" value="Myo5p-like_CBD_DIL_ANK"/>
    <property type="match status" value="1"/>
</dbReference>
<evidence type="ECO:0000256" key="1">
    <source>
        <dbReference type="PROSITE-ProRule" id="PRU00023"/>
    </source>
</evidence>
<evidence type="ECO:0000313" key="5">
    <source>
        <dbReference type="Proteomes" id="UP000054270"/>
    </source>
</evidence>
<proteinExistence type="predicted"/>
<feature type="compositionally biased region" description="Basic and acidic residues" evidence="2">
    <location>
        <begin position="884"/>
        <end position="896"/>
    </location>
</feature>
<feature type="compositionally biased region" description="Basic residues" evidence="2">
    <location>
        <begin position="859"/>
        <end position="870"/>
    </location>
</feature>
<dbReference type="Proteomes" id="UP000054270">
    <property type="component" value="Unassembled WGS sequence"/>
</dbReference>
<feature type="region of interest" description="Disordered" evidence="2">
    <location>
        <begin position="822"/>
        <end position="896"/>
    </location>
</feature>
<protein>
    <recommendedName>
        <fullName evidence="3">Dilute domain-containing protein</fullName>
    </recommendedName>
</protein>
<keyword evidence="1" id="KW-0040">ANK repeat</keyword>
<gene>
    <name evidence="4" type="ORF">HYPSUDRAFT_32841</name>
</gene>
<feature type="compositionally biased region" description="Acidic residues" evidence="2">
    <location>
        <begin position="236"/>
        <end position="251"/>
    </location>
</feature>
<dbReference type="Pfam" id="PF01843">
    <property type="entry name" value="DIL"/>
    <property type="match status" value="1"/>
</dbReference>
<dbReference type="InterPro" id="IPR037986">
    <property type="entry name" value="Myo5p-like_CBD_DIL"/>
</dbReference>
<feature type="region of interest" description="Disordered" evidence="2">
    <location>
        <begin position="765"/>
        <end position="792"/>
    </location>
</feature>
<feature type="domain" description="Dilute" evidence="3">
    <location>
        <begin position="316"/>
        <end position="650"/>
    </location>
</feature>
<dbReference type="SMART" id="SM00248">
    <property type="entry name" value="ANK"/>
    <property type="match status" value="3"/>
</dbReference>
<dbReference type="PROSITE" id="PS50297">
    <property type="entry name" value="ANK_REP_REGION"/>
    <property type="match status" value="1"/>
</dbReference>
<name>A0A0D2LMU2_HYPSF</name>
<evidence type="ECO:0000313" key="4">
    <source>
        <dbReference type="EMBL" id="KJA29392.1"/>
    </source>
</evidence>
<dbReference type="PROSITE" id="PS50088">
    <property type="entry name" value="ANK_REPEAT"/>
    <property type="match status" value="1"/>
</dbReference>
<dbReference type="SMART" id="SM01132">
    <property type="entry name" value="DIL"/>
    <property type="match status" value="1"/>
</dbReference>
<sequence length="896" mass="100542">MQSSPAQPIDLSPEPDLHPLYPTILQISQQLSSHSGLSPPQKVELVSHCLTRACAFGDISIVQYLLTDPQAQSVVDLGLRDEDSVGLISLAIHGFIGDADRDVEREECVRLLVAQGADMVADKAGWTPLHYAAVMAPPTLVSYLMTHGCDPFAVTARGLTPLDIVTAHSVLPGKEDVALLLEESMRSQGWTGGRMEERRRLFEQRSKRTRRKKEIREHVGNALGVSPDWWRRDADLSESDDDSDEEEDVDENVYTPHPDYSSMLVFSPPFLSQIFESLITNYKPTFKDATPANTLYMLARFAALTCDHTWLEDLIIGATDAIEETFFSRAEDLSCLVFWLYNTTVWLHLLECDTSISEACEMLGSFEIIEEVINSVFVFIIRYAERRIDELLDSTILTYTPMPSEFEAVQFESEWSFLRPFSAKKKQPLTPPTRSLTPATPPSPSPHRSLSPAVSQLTISSSTSRGFSSLRQTVNRARGQTATTPLSSLFHDPTSPPPPSPLDLTSFLTSLHTLLELSDINPVIITQLWSQVMYWTSCEIFNRVITRKKYICRSRAVQISMNLTALEEWIEEMGIPPGIQSHFAALRDLLNWLQCLSSITEFPELVARIQTMKHINPLQMRRAVRDYKYEVNEGRMTEECIQYLTQLQKDWERHRVKLGVEALRKEIVERDKEREGSVSSLINDAASVSGDTTSIAPSSMEAISPQQSIDTLFDRMADISLWEPVRPPQALGELMDSRYMMPLLFPSDPRLLSALPGKKAMVDDRKRVSMQTLSSSSDTSSGHGHVHAPSAPLPWISRNRKIRKVNVGTLQWVDGIRSASRWGRPVAPDYEPEDEADPSSPEDVNDPDPTINMNTHVTHLTRKPSGRAKARPGAGETTPIDGSFDLHHTTNSHRNE</sequence>
<feature type="repeat" description="ANK" evidence="1">
    <location>
        <begin position="124"/>
        <end position="156"/>
    </location>
</feature>
<dbReference type="SUPFAM" id="SSF48403">
    <property type="entry name" value="Ankyrin repeat"/>
    <property type="match status" value="1"/>
</dbReference>
<evidence type="ECO:0000256" key="2">
    <source>
        <dbReference type="SAM" id="MobiDB-lite"/>
    </source>
</evidence>
<dbReference type="AlphaFoldDB" id="A0A0D2LMU2"/>
<dbReference type="PANTHER" id="PTHR16027">
    <property type="entry name" value="DILUTE DOMAIN-CONTAINING PROTEIN YPR089W"/>
    <property type="match status" value="1"/>
</dbReference>
<accession>A0A0D2LMU2</accession>
<feature type="region of interest" description="Disordered" evidence="2">
    <location>
        <begin position="483"/>
        <end position="502"/>
    </location>
</feature>
<dbReference type="OMA" id="WSQVMYW"/>
<dbReference type="Pfam" id="PF12796">
    <property type="entry name" value="Ank_2"/>
    <property type="match status" value="1"/>
</dbReference>
<feature type="region of interest" description="Disordered" evidence="2">
    <location>
        <begin position="424"/>
        <end position="452"/>
    </location>
</feature>
<dbReference type="InterPro" id="IPR002710">
    <property type="entry name" value="Dilute_dom"/>
</dbReference>
<dbReference type="STRING" id="945553.A0A0D2LMU2"/>
<reference evidence="5" key="1">
    <citation type="submission" date="2014-04" db="EMBL/GenBank/DDBJ databases">
        <title>Evolutionary Origins and Diversification of the Mycorrhizal Mutualists.</title>
        <authorList>
            <consortium name="DOE Joint Genome Institute"/>
            <consortium name="Mycorrhizal Genomics Consortium"/>
            <person name="Kohler A."/>
            <person name="Kuo A."/>
            <person name="Nagy L.G."/>
            <person name="Floudas D."/>
            <person name="Copeland A."/>
            <person name="Barry K.W."/>
            <person name="Cichocki N."/>
            <person name="Veneault-Fourrey C."/>
            <person name="LaButti K."/>
            <person name="Lindquist E.A."/>
            <person name="Lipzen A."/>
            <person name="Lundell T."/>
            <person name="Morin E."/>
            <person name="Murat C."/>
            <person name="Riley R."/>
            <person name="Ohm R."/>
            <person name="Sun H."/>
            <person name="Tunlid A."/>
            <person name="Henrissat B."/>
            <person name="Grigoriev I.V."/>
            <person name="Hibbett D.S."/>
            <person name="Martin F."/>
        </authorList>
    </citation>
    <scope>NUCLEOTIDE SEQUENCE [LARGE SCALE GENOMIC DNA]</scope>
    <source>
        <strain evidence="5">FD-334 SS-4</strain>
    </source>
</reference>